<dbReference type="GO" id="GO:0050660">
    <property type="term" value="F:flavin adenine dinucleotide binding"/>
    <property type="evidence" value="ECO:0007669"/>
    <property type="project" value="InterPro"/>
</dbReference>
<protein>
    <recommendedName>
        <fullName evidence="7">Glucose-methanol-choline oxidoreductase N-terminal domain-containing protein</fullName>
    </recommendedName>
</protein>
<dbReference type="Pfam" id="PF05199">
    <property type="entry name" value="GMC_oxred_C"/>
    <property type="match status" value="1"/>
</dbReference>
<dbReference type="PIRSF" id="PIRSF000137">
    <property type="entry name" value="Alcohol_oxidase"/>
    <property type="match status" value="1"/>
</dbReference>
<reference evidence="8" key="1">
    <citation type="submission" date="2021-01" db="UniProtKB">
        <authorList>
            <consortium name="EnsemblMetazoa"/>
        </authorList>
    </citation>
    <scope>IDENTIFICATION</scope>
</reference>
<feature type="domain" description="Glucose-methanol-choline oxidoreductase N-terminal" evidence="7">
    <location>
        <begin position="350"/>
        <end position="364"/>
    </location>
</feature>
<evidence type="ECO:0000313" key="9">
    <source>
        <dbReference type="Proteomes" id="UP000594260"/>
    </source>
</evidence>
<dbReference type="Pfam" id="PF00732">
    <property type="entry name" value="GMC_oxred_N"/>
    <property type="match status" value="1"/>
</dbReference>
<evidence type="ECO:0000256" key="5">
    <source>
        <dbReference type="PIRSR" id="PIRSR000137-1"/>
    </source>
</evidence>
<evidence type="ECO:0000256" key="2">
    <source>
        <dbReference type="ARBA" id="ARBA00010790"/>
    </source>
</evidence>
<dbReference type="Gene3D" id="3.30.560.10">
    <property type="entry name" value="Glucose Oxidase, domain 3"/>
    <property type="match status" value="1"/>
</dbReference>
<organism evidence="8 9">
    <name type="scientific">Varroa destructor</name>
    <name type="common">Honeybee mite</name>
    <dbReference type="NCBI Taxonomy" id="109461"/>
    <lineage>
        <taxon>Eukaryota</taxon>
        <taxon>Metazoa</taxon>
        <taxon>Ecdysozoa</taxon>
        <taxon>Arthropoda</taxon>
        <taxon>Chelicerata</taxon>
        <taxon>Arachnida</taxon>
        <taxon>Acari</taxon>
        <taxon>Parasitiformes</taxon>
        <taxon>Mesostigmata</taxon>
        <taxon>Gamasina</taxon>
        <taxon>Dermanyssoidea</taxon>
        <taxon>Varroidae</taxon>
        <taxon>Varroa</taxon>
    </lineage>
</organism>
<evidence type="ECO:0000259" key="7">
    <source>
        <dbReference type="PROSITE" id="PS00624"/>
    </source>
</evidence>
<dbReference type="InterPro" id="IPR012132">
    <property type="entry name" value="GMC_OxRdtase"/>
</dbReference>
<dbReference type="GeneID" id="111245866"/>
<name>A0A7M7MBU0_VARDE</name>
<feature type="active site" description="Proton acceptor" evidence="5">
    <location>
        <position position="643"/>
    </location>
</feature>
<dbReference type="GO" id="GO:0016614">
    <property type="term" value="F:oxidoreductase activity, acting on CH-OH group of donors"/>
    <property type="evidence" value="ECO:0007669"/>
    <property type="project" value="InterPro"/>
</dbReference>
<dbReference type="InterPro" id="IPR000172">
    <property type="entry name" value="GMC_OxRdtase_N"/>
</dbReference>
<proteinExistence type="inferred from homology"/>
<dbReference type="SUPFAM" id="SSF54373">
    <property type="entry name" value="FAD-linked reductases, C-terminal domain"/>
    <property type="match status" value="1"/>
</dbReference>
<dbReference type="AlphaFoldDB" id="A0A7M7MBU0"/>
<dbReference type="InterPro" id="IPR007867">
    <property type="entry name" value="GMC_OxRtase_C"/>
</dbReference>
<feature type="binding site" evidence="6">
    <location>
        <begin position="598"/>
        <end position="599"/>
    </location>
    <ligand>
        <name>FAD</name>
        <dbReference type="ChEBI" id="CHEBI:57692"/>
    </ligand>
</feature>
<evidence type="ECO:0000256" key="1">
    <source>
        <dbReference type="ARBA" id="ARBA00001974"/>
    </source>
</evidence>
<comment type="cofactor">
    <cofactor evidence="1 6">
        <name>FAD</name>
        <dbReference type="ChEBI" id="CHEBI:57692"/>
    </cofactor>
</comment>
<comment type="similarity">
    <text evidence="2">Belongs to the GMC oxidoreductase family.</text>
</comment>
<keyword evidence="3" id="KW-0285">Flavoprotein</keyword>
<keyword evidence="4 6" id="KW-0274">FAD</keyword>
<feature type="binding site" evidence="6">
    <location>
        <position position="309"/>
    </location>
    <ligand>
        <name>FAD</name>
        <dbReference type="ChEBI" id="CHEBI:57692"/>
    </ligand>
</feature>
<dbReference type="SUPFAM" id="SSF51905">
    <property type="entry name" value="FAD/NAD(P)-binding domain"/>
    <property type="match status" value="1"/>
</dbReference>
<dbReference type="Proteomes" id="UP000594260">
    <property type="component" value="Unplaced"/>
</dbReference>
<dbReference type="InParanoid" id="A0A7M7MBU0"/>
<dbReference type="PROSITE" id="PS00624">
    <property type="entry name" value="GMC_OXRED_2"/>
    <property type="match status" value="1"/>
</dbReference>
<dbReference type="OrthoDB" id="269227at2759"/>
<evidence type="ECO:0000313" key="8">
    <source>
        <dbReference type="EnsemblMetazoa" id="XP_022650515"/>
    </source>
</evidence>
<dbReference type="InterPro" id="IPR036188">
    <property type="entry name" value="FAD/NAD-bd_sf"/>
</dbReference>
<keyword evidence="9" id="KW-1185">Reference proteome</keyword>
<dbReference type="KEGG" id="vde:111245866"/>
<dbReference type="RefSeq" id="XP_022650515.1">
    <property type="nucleotide sequence ID" value="XM_022794780.1"/>
</dbReference>
<dbReference type="PANTHER" id="PTHR11552:SF147">
    <property type="entry name" value="CHOLINE DEHYDROGENASE, MITOCHONDRIAL"/>
    <property type="match status" value="1"/>
</dbReference>
<evidence type="ECO:0000256" key="6">
    <source>
        <dbReference type="PIRSR" id="PIRSR000137-2"/>
    </source>
</evidence>
<evidence type="ECO:0000256" key="4">
    <source>
        <dbReference type="ARBA" id="ARBA00022827"/>
    </source>
</evidence>
<accession>A0A7M7MBU0</accession>
<sequence>MSSVFYTVIDHVVYPINHALFYAFNGITELFYHAGLGGMGRYYIPFIHMAFLSVFVTRPEIRDYNTKRIPIETNHKLLRASYDFIIVGGGMAGCLAANRLSRHYTVLLIHGPGALPNILTRVPLLNALNQAEPSHDFRYVAEPSDINLQWKTHAITYNSGKTLGGSAILSAHVYSMGRKADFDEWIQVYGATGFDYDTLGKYAKRHTKAQGTVTGLPLYGTSGELHVDHADTPNYYMKYKQSFLKAAAYVTGTQIVRDHNEELLGFGSATHAVEKHTGFISTPVRAFLEPIAYDEDRRNRLHIILESMVERVGIIKRHDGKLAARGVIVKMKNRARRYFFAHKKVILAAGAVRTPQILMLSGIGPLDELTKWNLPLLLHREGVGRNLHDHYDLGTALVVFPKGKGFVDVAFSDLVQFFLTGTGAIKNPYAVNALGFFRSKNTSYSTCITQETCQPDFEILVHTCAPNHPAGGSTLRAAYITTSDLNKYFINQNGGSLLTPKEAILFTPTILHPVTRGRIKLRDFDIDSNPRIFLNVLSNERDLQMAAELYLTARKIGILAYAKLGGKWMDVRQEGCHGPEDSFRYARCAVQHFLKTAWHLGGTARIGQPHDPFAVVDTHLNVIGVDNLAVIDASVIPAPVSGHMLATIASIAEKFCDEVHRGIA</sequence>
<dbReference type="EnsemblMetazoa" id="XM_022794780">
    <property type="protein sequence ID" value="XP_022650515"/>
    <property type="gene ID" value="LOC111245866"/>
</dbReference>
<feature type="active site" description="Proton donor" evidence="5">
    <location>
        <position position="599"/>
    </location>
</feature>
<dbReference type="PANTHER" id="PTHR11552">
    <property type="entry name" value="GLUCOSE-METHANOL-CHOLINE GMC OXIDOREDUCTASE"/>
    <property type="match status" value="1"/>
</dbReference>
<evidence type="ECO:0000256" key="3">
    <source>
        <dbReference type="ARBA" id="ARBA00022630"/>
    </source>
</evidence>
<dbReference type="Gene3D" id="3.50.50.60">
    <property type="entry name" value="FAD/NAD(P)-binding domain"/>
    <property type="match status" value="1"/>
</dbReference>